<reference evidence="5" key="1">
    <citation type="submission" date="2022-12" db="EMBL/GenBank/DDBJ databases">
        <title>Clostridium sp. nov., isolated from industrial wastewater.</title>
        <authorList>
            <person name="Jiayan W."/>
        </authorList>
    </citation>
    <scope>NUCLEOTIDE SEQUENCE</scope>
    <source>
        <strain evidence="5">ZC22-4</strain>
    </source>
</reference>
<dbReference type="InterPro" id="IPR046342">
    <property type="entry name" value="CBS_dom_sf"/>
</dbReference>
<feature type="region of interest" description="Disordered" evidence="3">
    <location>
        <begin position="58"/>
        <end position="80"/>
    </location>
</feature>
<evidence type="ECO:0000256" key="3">
    <source>
        <dbReference type="SAM" id="MobiDB-lite"/>
    </source>
</evidence>
<dbReference type="Pfam" id="PF00571">
    <property type="entry name" value="CBS"/>
    <property type="match status" value="2"/>
</dbReference>
<dbReference type="InterPro" id="IPR000644">
    <property type="entry name" value="CBS_dom"/>
</dbReference>
<evidence type="ECO:0000256" key="1">
    <source>
        <dbReference type="ARBA" id="ARBA00023122"/>
    </source>
</evidence>
<dbReference type="Proteomes" id="UP001144612">
    <property type="component" value="Unassembled WGS sequence"/>
</dbReference>
<keyword evidence="1 2" id="KW-0129">CBS domain</keyword>
<feature type="domain" description="CBS" evidence="4">
    <location>
        <begin position="72"/>
        <end position="128"/>
    </location>
</feature>
<feature type="compositionally biased region" description="Polar residues" evidence="3">
    <location>
        <begin position="58"/>
        <end position="77"/>
    </location>
</feature>
<dbReference type="RefSeq" id="WP_268061362.1">
    <property type="nucleotide sequence ID" value="NZ_JAPQFJ010000009.1"/>
</dbReference>
<dbReference type="PROSITE" id="PS51371">
    <property type="entry name" value="CBS"/>
    <property type="match status" value="2"/>
</dbReference>
<evidence type="ECO:0000313" key="5">
    <source>
        <dbReference type="EMBL" id="MCY6958940.1"/>
    </source>
</evidence>
<proteinExistence type="predicted"/>
<feature type="domain" description="CBS" evidence="4">
    <location>
        <begin position="7"/>
        <end position="63"/>
    </location>
</feature>
<sequence>MKIKDIMTKTVASVNPDDSVERAAKVMREYNIGAIPVCNGEEVVGILTDRDIVLRSSADGQNTNNQKIRGIMSSNPVLGTPDMEVKDAARIMSERQIRRLPIIENKNLVGMVSLGDIAVQPHADSEAGKALTNISEPCSPELS</sequence>
<dbReference type="EMBL" id="JAPQFJ010000009">
    <property type="protein sequence ID" value="MCY6958940.1"/>
    <property type="molecule type" value="Genomic_DNA"/>
</dbReference>
<evidence type="ECO:0000256" key="2">
    <source>
        <dbReference type="PROSITE-ProRule" id="PRU00703"/>
    </source>
</evidence>
<keyword evidence="6" id="KW-1185">Reference proteome</keyword>
<comment type="caution">
    <text evidence="5">The sequence shown here is derived from an EMBL/GenBank/DDBJ whole genome shotgun (WGS) entry which is preliminary data.</text>
</comment>
<dbReference type="PANTHER" id="PTHR43080">
    <property type="entry name" value="CBS DOMAIN-CONTAINING PROTEIN CBSX3, MITOCHONDRIAL"/>
    <property type="match status" value="1"/>
</dbReference>
<dbReference type="SUPFAM" id="SSF54631">
    <property type="entry name" value="CBS-domain pair"/>
    <property type="match status" value="1"/>
</dbReference>
<name>A0ABT4D9I4_9CLOT</name>
<accession>A0ABT4D9I4</accession>
<dbReference type="InterPro" id="IPR051257">
    <property type="entry name" value="Diverse_CBS-Domain"/>
</dbReference>
<dbReference type="Gene3D" id="3.10.580.10">
    <property type="entry name" value="CBS-domain"/>
    <property type="match status" value="1"/>
</dbReference>
<gene>
    <name evidence="5" type="ORF">OW729_10025</name>
</gene>
<dbReference type="SMART" id="SM00116">
    <property type="entry name" value="CBS"/>
    <property type="match status" value="2"/>
</dbReference>
<evidence type="ECO:0000313" key="6">
    <source>
        <dbReference type="Proteomes" id="UP001144612"/>
    </source>
</evidence>
<evidence type="ECO:0000259" key="4">
    <source>
        <dbReference type="PROSITE" id="PS51371"/>
    </source>
</evidence>
<organism evidence="5 6">
    <name type="scientific">Clostridium brassicae</name>
    <dbReference type="NCBI Taxonomy" id="2999072"/>
    <lineage>
        <taxon>Bacteria</taxon>
        <taxon>Bacillati</taxon>
        <taxon>Bacillota</taxon>
        <taxon>Clostridia</taxon>
        <taxon>Eubacteriales</taxon>
        <taxon>Clostridiaceae</taxon>
        <taxon>Clostridium</taxon>
    </lineage>
</organism>
<protein>
    <submittedName>
        <fullName evidence="5">CBS domain-containing protein</fullName>
    </submittedName>
</protein>
<dbReference type="PANTHER" id="PTHR43080:SF2">
    <property type="entry name" value="CBS DOMAIN-CONTAINING PROTEIN"/>
    <property type="match status" value="1"/>
</dbReference>
<dbReference type="CDD" id="cd04622">
    <property type="entry name" value="CBS_pair_HRP1_like"/>
    <property type="match status" value="1"/>
</dbReference>